<keyword evidence="4" id="KW-0804">Transcription</keyword>
<reference evidence="8" key="1">
    <citation type="submission" date="2017-02" db="UniProtKB">
        <authorList>
            <consortium name="WormBaseParasite"/>
        </authorList>
    </citation>
    <scope>IDENTIFICATION</scope>
</reference>
<evidence type="ECO:0000313" key="8">
    <source>
        <dbReference type="WBParaSite" id="HPLM_0002027101-mRNA-1"/>
    </source>
</evidence>
<comment type="subcellular location">
    <subcellularLocation>
        <location evidence="1">Nucleus</location>
    </subcellularLocation>
</comment>
<evidence type="ECO:0000313" key="6">
    <source>
        <dbReference type="EMBL" id="VDO82529.1"/>
    </source>
</evidence>
<reference evidence="6 7" key="2">
    <citation type="submission" date="2018-11" db="EMBL/GenBank/DDBJ databases">
        <authorList>
            <consortium name="Pathogen Informatics"/>
        </authorList>
    </citation>
    <scope>NUCLEOTIDE SEQUENCE [LARGE SCALE GENOMIC DNA]</scope>
    <source>
        <strain evidence="6 7">MHpl1</strain>
    </source>
</reference>
<proteinExistence type="inferred from homology"/>
<dbReference type="EMBL" id="UZAF01022018">
    <property type="protein sequence ID" value="VDO82529.1"/>
    <property type="molecule type" value="Genomic_DNA"/>
</dbReference>
<comment type="similarity">
    <text evidence="2">Belongs to the Mediator complex subunit 27 family.</text>
</comment>
<dbReference type="WBParaSite" id="HPLM_0002027101-mRNA-1">
    <property type="protein sequence ID" value="HPLM_0002027101-mRNA-1"/>
    <property type="gene ID" value="HPLM_0002027101"/>
</dbReference>
<protein>
    <submittedName>
        <fullName evidence="8">60S ribosomal export protein NMD3</fullName>
    </submittedName>
</protein>
<dbReference type="Pfam" id="PF11571">
    <property type="entry name" value="Med27"/>
    <property type="match status" value="1"/>
</dbReference>
<dbReference type="Proteomes" id="UP000268014">
    <property type="component" value="Unassembled WGS sequence"/>
</dbReference>
<dbReference type="OrthoDB" id="5864140at2759"/>
<dbReference type="STRING" id="6290.A0A0N4X7C9"/>
<evidence type="ECO:0000256" key="3">
    <source>
        <dbReference type="ARBA" id="ARBA00023015"/>
    </source>
</evidence>
<dbReference type="InterPro" id="IPR021627">
    <property type="entry name" value="Mediator_Med27"/>
</dbReference>
<sequence>MLKTLEDHFAKRPNNETRLRNVRITSIVPVDVREIVVEIKMGAPQDVQFVPHMKLVLVFLNSELALIRIGAPKEKLWSKDSDSESKYEVFRKISRVVACIVLAKHNLKKIPTESLFISIVSFIQRFTKCFYSKCAVCRKTMRDFLPPIVIKPYRLDTVFIHEDCALDSSEYEG</sequence>
<dbReference type="GO" id="GO:0016592">
    <property type="term" value="C:mediator complex"/>
    <property type="evidence" value="ECO:0007669"/>
    <property type="project" value="InterPro"/>
</dbReference>
<accession>A0A0N4X7C9</accession>
<keyword evidence="7" id="KW-1185">Reference proteome</keyword>
<dbReference type="AlphaFoldDB" id="A0A0N4X7C9"/>
<keyword evidence="3" id="KW-0805">Transcription regulation</keyword>
<gene>
    <name evidence="6" type="ORF">HPLM_LOCUS20263</name>
</gene>
<evidence type="ECO:0000256" key="5">
    <source>
        <dbReference type="ARBA" id="ARBA00023242"/>
    </source>
</evidence>
<evidence type="ECO:0000256" key="2">
    <source>
        <dbReference type="ARBA" id="ARBA00008048"/>
    </source>
</evidence>
<evidence type="ECO:0000256" key="1">
    <source>
        <dbReference type="ARBA" id="ARBA00004123"/>
    </source>
</evidence>
<keyword evidence="5" id="KW-0539">Nucleus</keyword>
<evidence type="ECO:0000313" key="7">
    <source>
        <dbReference type="Proteomes" id="UP000268014"/>
    </source>
</evidence>
<evidence type="ECO:0000256" key="4">
    <source>
        <dbReference type="ARBA" id="ARBA00023163"/>
    </source>
</evidence>
<organism evidence="8">
    <name type="scientific">Haemonchus placei</name>
    <name type="common">Barber's pole worm</name>
    <dbReference type="NCBI Taxonomy" id="6290"/>
    <lineage>
        <taxon>Eukaryota</taxon>
        <taxon>Metazoa</taxon>
        <taxon>Ecdysozoa</taxon>
        <taxon>Nematoda</taxon>
        <taxon>Chromadorea</taxon>
        <taxon>Rhabditida</taxon>
        <taxon>Rhabditina</taxon>
        <taxon>Rhabditomorpha</taxon>
        <taxon>Strongyloidea</taxon>
        <taxon>Trichostrongylidae</taxon>
        <taxon>Haemonchus</taxon>
    </lineage>
</organism>
<name>A0A0N4X7C9_HAEPC</name>